<dbReference type="EMBL" id="MDAL01000028">
    <property type="protein sequence ID" value="PMN90590.1"/>
    <property type="molecule type" value="Genomic_DNA"/>
</dbReference>
<sequence>MFAVWVIATLTICLGTLYFYYWHFTIKLGMGLSEKTSDWAAFADFTGGVLGPILSFISLIFLVHSLNLQRKSNLDLRKQIRDNEINEKVKSFETHLFNMINSQSQLLESFSLLIPKLGVGNTFTGVNAIIELENELELIALVGVDDEFITDYLEDVDQMDKIFSATRVFYIMIKLIEDRLSDKNGFNKDIRCEYYVTVINYTDFALIRLIMMSIQFFNYHSTSYLKNNIEFSDKIHDLGLSYSIYNRT</sequence>
<keyword evidence="1" id="KW-0812">Transmembrane</keyword>
<protein>
    <recommendedName>
        <fullName evidence="4">Phage abortive infection protein</fullName>
    </recommendedName>
</protein>
<evidence type="ECO:0008006" key="4">
    <source>
        <dbReference type="Google" id="ProtNLM"/>
    </source>
</evidence>
<accession>A0A2N7L8M2</accession>
<dbReference type="AlphaFoldDB" id="A0A2N7L8M2"/>
<feature type="transmembrane region" description="Helical" evidence="1">
    <location>
        <begin position="39"/>
        <end position="63"/>
    </location>
</feature>
<keyword evidence="1" id="KW-0472">Membrane</keyword>
<evidence type="ECO:0000256" key="1">
    <source>
        <dbReference type="SAM" id="Phobius"/>
    </source>
</evidence>
<proteinExistence type="predicted"/>
<organism evidence="2 3">
    <name type="scientific">Enterovibrio norvegicus</name>
    <dbReference type="NCBI Taxonomy" id="188144"/>
    <lineage>
        <taxon>Bacteria</taxon>
        <taxon>Pseudomonadati</taxon>
        <taxon>Pseudomonadota</taxon>
        <taxon>Gammaproteobacteria</taxon>
        <taxon>Vibrionales</taxon>
        <taxon>Vibrionaceae</taxon>
        <taxon>Enterovibrio</taxon>
    </lineage>
</organism>
<gene>
    <name evidence="2" type="ORF">BCT23_19420</name>
</gene>
<evidence type="ECO:0000313" key="3">
    <source>
        <dbReference type="Proteomes" id="UP000235387"/>
    </source>
</evidence>
<keyword evidence="1" id="KW-1133">Transmembrane helix</keyword>
<comment type="caution">
    <text evidence="2">The sequence shown here is derived from an EMBL/GenBank/DDBJ whole genome shotgun (WGS) entry which is preliminary data.</text>
</comment>
<evidence type="ECO:0000313" key="2">
    <source>
        <dbReference type="EMBL" id="PMN90590.1"/>
    </source>
</evidence>
<dbReference type="RefSeq" id="WP_102391329.1">
    <property type="nucleotide sequence ID" value="NZ_JBHOMT010000001.1"/>
</dbReference>
<name>A0A2N7L8M2_9GAMM</name>
<reference evidence="3" key="1">
    <citation type="submission" date="2016-07" db="EMBL/GenBank/DDBJ databases">
        <title>Nontailed viruses are major unrecognized killers of bacteria in the ocean.</title>
        <authorList>
            <person name="Kauffman K."/>
            <person name="Hussain F."/>
            <person name="Yang J."/>
            <person name="Arevalo P."/>
            <person name="Brown J."/>
            <person name="Cutler M."/>
            <person name="Kelly L."/>
            <person name="Polz M.F."/>
        </authorList>
    </citation>
    <scope>NUCLEOTIDE SEQUENCE [LARGE SCALE GENOMIC DNA]</scope>
    <source>
        <strain evidence="3">10N.261.45.A10</strain>
    </source>
</reference>
<dbReference type="Proteomes" id="UP000235387">
    <property type="component" value="Unassembled WGS sequence"/>
</dbReference>